<evidence type="ECO:0000313" key="2">
    <source>
        <dbReference type="EMBL" id="VFK60711.1"/>
    </source>
</evidence>
<organism evidence="2">
    <name type="scientific">Candidatus Kentrum sp. TUN</name>
    <dbReference type="NCBI Taxonomy" id="2126343"/>
    <lineage>
        <taxon>Bacteria</taxon>
        <taxon>Pseudomonadati</taxon>
        <taxon>Pseudomonadota</taxon>
        <taxon>Gammaproteobacteria</taxon>
        <taxon>Candidatus Kentrum</taxon>
    </lineage>
</organism>
<sequence>MNEFITENMVTYQHVPAKLHAACTFQRIGKIKIPEDPVHEQKPTPCQPILGFLSGKALNRISLKPSGIFSLN</sequence>
<name>A0A451A3W4_9GAMM</name>
<dbReference type="EMBL" id="CAADFX010000133">
    <property type="protein sequence ID" value="VFK60711.1"/>
    <property type="molecule type" value="Genomic_DNA"/>
</dbReference>
<accession>A0A451A3W4</accession>
<gene>
    <name evidence="2" type="ORF">BECKTUN1418D_GA0071000_11332</name>
    <name evidence="3" type="ORF">BECKTUN1418E_GA0071001_10987</name>
    <name evidence="1" type="ORF">BECKTUN1418F_GA0071002_11016</name>
</gene>
<evidence type="ECO:0000313" key="1">
    <source>
        <dbReference type="EMBL" id="VFK56981.1"/>
    </source>
</evidence>
<proteinExistence type="predicted"/>
<dbReference type="EMBL" id="CAADFV010000098">
    <property type="protein sequence ID" value="VFK64719.1"/>
    <property type="molecule type" value="Genomic_DNA"/>
</dbReference>
<dbReference type="AlphaFoldDB" id="A0A451A3W4"/>
<evidence type="ECO:0000313" key="3">
    <source>
        <dbReference type="EMBL" id="VFK64719.1"/>
    </source>
</evidence>
<dbReference type="EMBL" id="CAADFY010000101">
    <property type="protein sequence ID" value="VFK56981.1"/>
    <property type="molecule type" value="Genomic_DNA"/>
</dbReference>
<reference evidence="2" key="1">
    <citation type="submission" date="2019-02" db="EMBL/GenBank/DDBJ databases">
        <authorList>
            <person name="Gruber-Vodicka R. H."/>
            <person name="Seah K. B. B."/>
        </authorList>
    </citation>
    <scope>NUCLEOTIDE SEQUENCE</scope>
    <source>
        <strain evidence="2">BECK_BY1</strain>
        <strain evidence="3">BECK_BY2</strain>
        <strain evidence="1">BECK_BY3</strain>
    </source>
</reference>
<protein>
    <submittedName>
        <fullName evidence="2">Uncharacterized protein</fullName>
    </submittedName>
</protein>